<comment type="subcellular location">
    <subcellularLocation>
        <location evidence="1">Rough endoplasmic reticulum</location>
    </subcellularLocation>
</comment>
<dbReference type="GO" id="GO:0006412">
    <property type="term" value="P:translation"/>
    <property type="evidence" value="ECO:0007669"/>
    <property type="project" value="InterPro"/>
</dbReference>
<dbReference type="InterPro" id="IPR006032">
    <property type="entry name" value="Ribosomal_uS12"/>
</dbReference>
<dbReference type="Proteomes" id="UP000005447">
    <property type="component" value="Unassembled WGS sequence"/>
</dbReference>
<protein>
    <recommendedName>
        <fullName evidence="5">Small ribosomal subunit protein uS12</fullName>
    </recommendedName>
    <alternativeName>
        <fullName evidence="6">40S ribosomal protein S23</fullName>
    </alternativeName>
</protein>
<comment type="subunit">
    <text evidence="7">Component of the 40S small ribosomal subunit. Part of the small subunit (SSU) processome, composed of more than 70 proteins and the RNA chaperone small nucleolar RNA (snoRNA) U3.</text>
</comment>
<dbReference type="Ensembl" id="ENSCPOT00000022395.2">
    <property type="protein sequence ID" value="ENSCPOP00000015506.2"/>
    <property type="gene ID" value="ENSCPOG00000026454.2"/>
</dbReference>
<dbReference type="FunFam" id="2.40.50.140:FF:000007">
    <property type="entry name" value="40S ribosomal protein S23"/>
    <property type="match status" value="1"/>
</dbReference>
<dbReference type="PIRSF" id="PIRSF002133">
    <property type="entry name" value="Ribosomal_S12/S23"/>
    <property type="match status" value="1"/>
</dbReference>
<reference evidence="10" key="1">
    <citation type="journal article" date="2011" name="Nature">
        <title>A high-resolution map of human evolutionary constraint using 29 mammals.</title>
        <authorList>
            <person name="Lindblad-Toh K."/>
            <person name="Garber M."/>
            <person name="Zuk O."/>
            <person name="Lin M.F."/>
            <person name="Parker B.J."/>
            <person name="Washietl S."/>
            <person name="Kheradpour P."/>
            <person name="Ernst J."/>
            <person name="Jordan G."/>
            <person name="Mauceli E."/>
            <person name="Ward L.D."/>
            <person name="Lowe C.B."/>
            <person name="Holloway A.K."/>
            <person name="Clamp M."/>
            <person name="Gnerre S."/>
            <person name="Alfoldi J."/>
            <person name="Beal K."/>
            <person name="Chang J."/>
            <person name="Clawson H."/>
            <person name="Cuff J."/>
            <person name="Di Palma F."/>
            <person name="Fitzgerald S."/>
            <person name="Flicek P."/>
            <person name="Guttman M."/>
            <person name="Hubisz M.J."/>
            <person name="Jaffe D.B."/>
            <person name="Jungreis I."/>
            <person name="Kent W.J."/>
            <person name="Kostka D."/>
            <person name="Lara M."/>
            <person name="Martins A.L."/>
            <person name="Massingham T."/>
            <person name="Moltke I."/>
            <person name="Raney B.J."/>
            <person name="Rasmussen M.D."/>
            <person name="Robinson J."/>
            <person name="Stark A."/>
            <person name="Vilella A.J."/>
            <person name="Wen J."/>
            <person name="Xie X."/>
            <person name="Zody M.C."/>
            <person name="Baldwin J."/>
            <person name="Bloom T."/>
            <person name="Chin C.W."/>
            <person name="Heiman D."/>
            <person name="Nicol R."/>
            <person name="Nusbaum C."/>
            <person name="Young S."/>
            <person name="Wilkinson J."/>
            <person name="Worley K.C."/>
            <person name="Kovar C.L."/>
            <person name="Muzny D.M."/>
            <person name="Gibbs R.A."/>
            <person name="Cree A."/>
            <person name="Dihn H.H."/>
            <person name="Fowler G."/>
            <person name="Jhangiani S."/>
            <person name="Joshi V."/>
            <person name="Lee S."/>
            <person name="Lewis L.R."/>
            <person name="Nazareth L.V."/>
            <person name="Okwuonu G."/>
            <person name="Santibanez J."/>
            <person name="Warren W.C."/>
            <person name="Mardis E.R."/>
            <person name="Weinstock G.M."/>
            <person name="Wilson R.K."/>
            <person name="Delehaunty K."/>
            <person name="Dooling D."/>
            <person name="Fronik C."/>
            <person name="Fulton L."/>
            <person name="Fulton B."/>
            <person name="Graves T."/>
            <person name="Minx P."/>
            <person name="Sodergren E."/>
            <person name="Birney E."/>
            <person name="Margulies E.H."/>
            <person name="Herrero J."/>
            <person name="Green E.D."/>
            <person name="Haussler D."/>
            <person name="Siepel A."/>
            <person name="Goldman N."/>
            <person name="Pollard K.S."/>
            <person name="Pedersen J.S."/>
            <person name="Lander E.S."/>
            <person name="Kellis M."/>
        </authorList>
    </citation>
    <scope>NUCLEOTIDE SEQUENCE [LARGE SCALE GENOMIC DNA]</scope>
    <source>
        <strain evidence="10">2N</strain>
    </source>
</reference>
<dbReference type="PANTHER" id="PTHR11652">
    <property type="entry name" value="30S RIBOSOMAL PROTEIN S12 FAMILY MEMBER"/>
    <property type="match status" value="1"/>
</dbReference>
<dbReference type="GeneTree" id="ENSGT00550000074784"/>
<dbReference type="Gene3D" id="2.40.50.140">
    <property type="entry name" value="Nucleic acid-binding proteins"/>
    <property type="match status" value="1"/>
</dbReference>
<dbReference type="Pfam" id="PF00164">
    <property type="entry name" value="Ribosom_S12_S23"/>
    <property type="match status" value="1"/>
</dbReference>
<sequence>MGKCCGLRTAWMLRSQRRDQKWHAKQLKKAHLGTAQKAKPFGGASHAKGIVLEKVGFEYKQPNSVIRKCVRVLLVPNCGCLNFMEENDEVLVAGFGRKGHAVGEIPGVCFKVVRVASENERPRS</sequence>
<dbReference type="eggNOG" id="KOG1749">
    <property type="taxonomic scope" value="Eukaryota"/>
</dbReference>
<dbReference type="GO" id="GO:0003735">
    <property type="term" value="F:structural constituent of ribosome"/>
    <property type="evidence" value="ECO:0007669"/>
    <property type="project" value="InterPro"/>
</dbReference>
<name>H0VXS6_CAVPO</name>
<dbReference type="InterPro" id="IPR012340">
    <property type="entry name" value="NA-bd_OB-fold"/>
</dbReference>
<proteinExistence type="inferred from homology"/>
<evidence type="ECO:0000313" key="10">
    <source>
        <dbReference type="Proteomes" id="UP000005447"/>
    </source>
</evidence>
<evidence type="ECO:0000313" key="9">
    <source>
        <dbReference type="Ensembl" id="ENSCPOP00000015506.2"/>
    </source>
</evidence>
<dbReference type="EMBL" id="AAKN02035652">
    <property type="status" value="NOT_ANNOTATED_CDS"/>
    <property type="molecule type" value="Genomic_DNA"/>
</dbReference>
<reference evidence="9" key="2">
    <citation type="submission" date="2025-08" db="UniProtKB">
        <authorList>
            <consortium name="Ensembl"/>
        </authorList>
    </citation>
    <scope>IDENTIFICATION</scope>
    <source>
        <strain evidence="9">2N</strain>
    </source>
</reference>
<reference evidence="9" key="3">
    <citation type="submission" date="2025-09" db="UniProtKB">
        <authorList>
            <consortium name="Ensembl"/>
        </authorList>
    </citation>
    <scope>IDENTIFICATION</scope>
    <source>
        <strain evidence="9">2N</strain>
    </source>
</reference>
<evidence type="ECO:0000256" key="7">
    <source>
        <dbReference type="ARBA" id="ARBA00046579"/>
    </source>
</evidence>
<dbReference type="SUPFAM" id="SSF50249">
    <property type="entry name" value="Nucleic acid-binding proteins"/>
    <property type="match status" value="1"/>
</dbReference>
<dbReference type="GO" id="GO:1990904">
    <property type="term" value="C:ribonucleoprotein complex"/>
    <property type="evidence" value="ECO:0007669"/>
    <property type="project" value="UniProtKB-KW"/>
</dbReference>
<evidence type="ECO:0000256" key="3">
    <source>
        <dbReference type="ARBA" id="ARBA00022980"/>
    </source>
</evidence>
<evidence type="ECO:0000256" key="2">
    <source>
        <dbReference type="ARBA" id="ARBA00005657"/>
    </source>
</evidence>
<dbReference type="GO" id="GO:0022626">
    <property type="term" value="C:cytosolic ribosome"/>
    <property type="evidence" value="ECO:0007669"/>
    <property type="project" value="UniProtKB-ARBA"/>
</dbReference>
<evidence type="ECO:0000256" key="6">
    <source>
        <dbReference type="ARBA" id="ARBA00035463"/>
    </source>
</evidence>
<comment type="similarity">
    <text evidence="2 8">Belongs to the universal ribosomal protein uS12 family.</text>
</comment>
<accession>H0VXS6</accession>
<evidence type="ECO:0000256" key="1">
    <source>
        <dbReference type="ARBA" id="ARBA00004427"/>
    </source>
</evidence>
<dbReference type="GO" id="GO:0005791">
    <property type="term" value="C:rough endoplasmic reticulum"/>
    <property type="evidence" value="ECO:0007669"/>
    <property type="project" value="UniProtKB-SubCell"/>
</dbReference>
<keyword evidence="10" id="KW-1185">Reference proteome</keyword>
<dbReference type="OMA" id="HIVACCK"/>
<organism evidence="9 10">
    <name type="scientific">Cavia porcellus</name>
    <name type="common">Guinea pig</name>
    <dbReference type="NCBI Taxonomy" id="10141"/>
    <lineage>
        <taxon>Eukaryota</taxon>
        <taxon>Metazoa</taxon>
        <taxon>Chordata</taxon>
        <taxon>Craniata</taxon>
        <taxon>Vertebrata</taxon>
        <taxon>Euteleostomi</taxon>
        <taxon>Mammalia</taxon>
        <taxon>Eutheria</taxon>
        <taxon>Euarchontoglires</taxon>
        <taxon>Glires</taxon>
        <taxon>Rodentia</taxon>
        <taxon>Hystricomorpha</taxon>
        <taxon>Caviidae</taxon>
        <taxon>Cavia</taxon>
    </lineage>
</organism>
<keyword evidence="4 8" id="KW-0687">Ribonucleoprotein</keyword>
<dbReference type="InParanoid" id="H0VXS6"/>
<dbReference type="AlphaFoldDB" id="H0VXS6"/>
<evidence type="ECO:0000256" key="8">
    <source>
        <dbReference type="RuleBase" id="RU003622"/>
    </source>
</evidence>
<dbReference type="VEuPathDB" id="HostDB:ENSCPOG00000026454"/>
<evidence type="ECO:0000256" key="4">
    <source>
        <dbReference type="ARBA" id="ARBA00023274"/>
    </source>
</evidence>
<dbReference type="STRING" id="10141.ENSCPOP00000015506"/>
<dbReference type="HOGENOM" id="CLU_115574_0_1_1"/>
<evidence type="ECO:0000256" key="5">
    <source>
        <dbReference type="ARBA" id="ARBA00035161"/>
    </source>
</evidence>
<keyword evidence="3 8" id="KW-0689">Ribosomal protein</keyword>